<dbReference type="Pfam" id="PF24742">
    <property type="entry name" value="ARM_CUL7_CUL9"/>
    <property type="match status" value="1"/>
</dbReference>
<dbReference type="SUPFAM" id="SSF49785">
    <property type="entry name" value="Galactose-binding domain-like"/>
    <property type="match status" value="1"/>
</dbReference>
<dbReference type="Pfam" id="PF03256">
    <property type="entry name" value="ANAPC10"/>
    <property type="match status" value="1"/>
</dbReference>
<feature type="domain" description="DOC" evidence="7">
    <location>
        <begin position="330"/>
        <end position="509"/>
    </location>
</feature>
<evidence type="ECO:0000313" key="9">
    <source>
        <dbReference type="Proteomes" id="UP000314294"/>
    </source>
</evidence>
<feature type="region of interest" description="Disordered" evidence="5">
    <location>
        <begin position="604"/>
        <end position="634"/>
    </location>
</feature>
<proteinExistence type="inferred from homology"/>
<reference evidence="8 9" key="1">
    <citation type="submission" date="2019-03" db="EMBL/GenBank/DDBJ databases">
        <title>First draft genome of Liparis tanakae, snailfish: a comprehensive survey of snailfish specific genes.</title>
        <authorList>
            <person name="Kim W."/>
            <person name="Song I."/>
            <person name="Jeong J.-H."/>
            <person name="Kim D."/>
            <person name="Kim S."/>
            <person name="Ryu S."/>
            <person name="Song J.Y."/>
            <person name="Lee S.K."/>
        </authorList>
    </citation>
    <scope>NUCLEOTIDE SEQUENCE [LARGE SCALE GENOMIC DNA]</scope>
    <source>
        <tissue evidence="8">Muscle</tissue>
    </source>
</reference>
<dbReference type="EMBL" id="SRLO01002175">
    <property type="protein sequence ID" value="TNN33640.1"/>
    <property type="molecule type" value="Genomic_DNA"/>
</dbReference>
<evidence type="ECO:0000256" key="1">
    <source>
        <dbReference type="ARBA" id="ARBA00004906"/>
    </source>
</evidence>
<dbReference type="SUPFAM" id="SSF46785">
    <property type="entry name" value="Winged helix' DNA-binding domain"/>
    <property type="match status" value="1"/>
</dbReference>
<feature type="domain" description="Cullin family profile" evidence="6">
    <location>
        <begin position="712"/>
        <end position="815"/>
    </location>
</feature>
<dbReference type="InterPro" id="IPR019559">
    <property type="entry name" value="Cullin_neddylation_domain"/>
</dbReference>
<dbReference type="AlphaFoldDB" id="A0A4Z2EYH5"/>
<dbReference type="Gene3D" id="1.20.1310.10">
    <property type="entry name" value="Cullin Repeats"/>
    <property type="match status" value="1"/>
</dbReference>
<organism evidence="8 9">
    <name type="scientific">Liparis tanakae</name>
    <name type="common">Tanaka's snailfish</name>
    <dbReference type="NCBI Taxonomy" id="230148"/>
    <lineage>
        <taxon>Eukaryota</taxon>
        <taxon>Metazoa</taxon>
        <taxon>Chordata</taxon>
        <taxon>Craniata</taxon>
        <taxon>Vertebrata</taxon>
        <taxon>Euteleostomi</taxon>
        <taxon>Actinopterygii</taxon>
        <taxon>Neopterygii</taxon>
        <taxon>Teleostei</taxon>
        <taxon>Neoteleostei</taxon>
        <taxon>Acanthomorphata</taxon>
        <taxon>Eupercaria</taxon>
        <taxon>Perciformes</taxon>
        <taxon>Cottioidei</taxon>
        <taxon>Cottales</taxon>
        <taxon>Liparidae</taxon>
        <taxon>Liparis</taxon>
    </lineage>
</organism>
<evidence type="ECO:0000256" key="5">
    <source>
        <dbReference type="SAM" id="MobiDB-lite"/>
    </source>
</evidence>
<feature type="compositionally biased region" description="Basic and acidic residues" evidence="5">
    <location>
        <begin position="1004"/>
        <end position="1013"/>
    </location>
</feature>
<evidence type="ECO:0000256" key="4">
    <source>
        <dbReference type="PROSITE-ProRule" id="PRU00330"/>
    </source>
</evidence>
<feature type="region of interest" description="Disordered" evidence="5">
    <location>
        <begin position="993"/>
        <end position="1023"/>
    </location>
</feature>
<feature type="compositionally biased region" description="Basic and acidic residues" evidence="5">
    <location>
        <begin position="604"/>
        <end position="618"/>
    </location>
</feature>
<dbReference type="SUPFAM" id="SSF75632">
    <property type="entry name" value="Cullin homology domain"/>
    <property type="match status" value="1"/>
</dbReference>
<name>A0A4Z2EYH5_9TELE</name>
<accession>A0A4Z2EYH5</accession>
<evidence type="ECO:0000259" key="6">
    <source>
        <dbReference type="PROSITE" id="PS50069"/>
    </source>
</evidence>
<comment type="pathway">
    <text evidence="1">Protein modification; protein ubiquitination.</text>
</comment>
<evidence type="ECO:0000256" key="3">
    <source>
        <dbReference type="ARBA" id="ARBA00022843"/>
    </source>
</evidence>
<dbReference type="Gene3D" id="2.60.120.260">
    <property type="entry name" value="Galactose-binding domain-like"/>
    <property type="match status" value="1"/>
</dbReference>
<dbReference type="InterPro" id="IPR008979">
    <property type="entry name" value="Galactose-bd-like_sf"/>
</dbReference>
<dbReference type="InterPro" id="IPR036388">
    <property type="entry name" value="WH-like_DNA-bd_sf"/>
</dbReference>
<dbReference type="PROSITE" id="PS51284">
    <property type="entry name" value="DOC"/>
    <property type="match status" value="1"/>
</dbReference>
<sequence length="1059" mass="116940">MLEIFSSIGSAAPGSGGPLGAVPAAMDLLLQTSGCLPALRSGLLLVLALVSNHSTLAEQLVGVDLTSVLRRCLTLPTAEATLAVIALHHLTSGGGAPLDLKELELRMLVQSLKEPRVSREVVHTLEALLCDAAPLEEGRRQVLGRVRVRVLVLVLVLVRGRVRVLVLVLVLGRVRVLVLVTGSRDAFQDLVRLLEQHRADRAVQLSLLRILNKFLDQYQEDLLPWHQSIAPCLASMTAFLPDREVVQLLVRFLFRLASLDQDLAVVLSRLGSRELLLAALERHGAGLALAPELRDLVGDCDKYASLYQKMTAGVLAGCIQMVLGQVEEHRRSHRPINVPFFDVFLRNLVELKEDACWEKVEVSSNQHRAAKLTDKNPKSYWESNGCTGSHSITVTMRRGVVIRRMSLLVAADDSSYMPARVLVLGGDDPTSINTELSTVNVTPSASRVVLVENLTRFWSIIQIRIKRCQQGGIDTRVHGFEVLGPKPTFWPVFKEQLCCRTSLLSSALRHEQMFADRFLPDAEASEALGRTCWEALITPIVLSITQSESLAPSPLSWLLTEYLGNGESARRCESRAAIFNSRVRRLTHLLVHVDLSRLEGEELRPPLESNGKEEKNKEAASSSSSSAKPKAKGSGSIAGIALCWQGVVERQVKLFLEASGGGPGFVERYRALYLRLRGAMEELFGRHAAFQLALRRGFSGALLQLSILRAMQVSERFSQYIDSSIQASGAAPSGARTLERLQQFLEPLLFLSGLELANTFEHFYRYYLGDRLLAGANVWLESAVVEQIGGCFPSRFPQQMLEDLSESARLQQEFHLHRLQQLDRRLQRQEVPVASLLRSSGLSADVLLQALRPLIAEGGPLSCSPEEEEPCGGVLQVNQQVASLSRGAAACVRLLPRQTYLKVEADAAGALERKRSFLSCLVVHIMKREKEMHIDNLVFKVLASCRTREACGGRFGCSSGDVLSCIVHVVSRGCVRRREDNPHILEFLPEDPATPQKGHAHFSFSEDGKDAAENHVSGRSSPRRLEDGVLDTLVFSMGQTMTQEEVRQLMQRTVQQVCQ</sequence>
<dbReference type="PANTHER" id="PTHR22771:SF4">
    <property type="entry name" value="CULLIN 7-RELATED"/>
    <property type="match status" value="1"/>
</dbReference>
<evidence type="ECO:0000256" key="2">
    <source>
        <dbReference type="ARBA" id="ARBA00022499"/>
    </source>
</evidence>
<keyword evidence="9" id="KW-1185">Reference proteome</keyword>
<dbReference type="PROSITE" id="PS50069">
    <property type="entry name" value="CULLIN_2"/>
    <property type="match status" value="1"/>
</dbReference>
<comment type="caution">
    <text evidence="8">The sequence shown here is derived from an EMBL/GenBank/DDBJ whole genome shotgun (WGS) entry which is preliminary data.</text>
</comment>
<dbReference type="OrthoDB" id="1431934at2759"/>
<comment type="similarity">
    <text evidence="4">Belongs to the cullin family.</text>
</comment>
<gene>
    <name evidence="8" type="primary">CUL9_2</name>
    <name evidence="8" type="ORF">EYF80_056197</name>
</gene>
<dbReference type="Proteomes" id="UP000314294">
    <property type="component" value="Unassembled WGS sequence"/>
</dbReference>
<dbReference type="SMART" id="SM00884">
    <property type="entry name" value="Cullin_Nedd8"/>
    <property type="match status" value="1"/>
</dbReference>
<dbReference type="InterPro" id="IPR016158">
    <property type="entry name" value="Cullin_homology"/>
</dbReference>
<dbReference type="InterPro" id="IPR056405">
    <property type="entry name" value="ARM_CUL7_CUL9"/>
</dbReference>
<dbReference type="InterPro" id="IPR045093">
    <property type="entry name" value="Cullin"/>
</dbReference>
<keyword evidence="3" id="KW-0832">Ubl conjugation</keyword>
<dbReference type="InterPro" id="IPR036317">
    <property type="entry name" value="Cullin_homology_sf"/>
</dbReference>
<feature type="compositionally biased region" description="Low complexity" evidence="5">
    <location>
        <begin position="619"/>
        <end position="634"/>
    </location>
</feature>
<evidence type="ECO:0000259" key="7">
    <source>
        <dbReference type="PROSITE" id="PS51284"/>
    </source>
</evidence>
<dbReference type="Gene3D" id="1.10.10.10">
    <property type="entry name" value="Winged helix-like DNA-binding domain superfamily/Winged helix DNA-binding domain"/>
    <property type="match status" value="1"/>
</dbReference>
<dbReference type="SMART" id="SM01337">
    <property type="entry name" value="APC10"/>
    <property type="match status" value="1"/>
</dbReference>
<keyword evidence="2" id="KW-1017">Isopeptide bond</keyword>
<dbReference type="InterPro" id="IPR004939">
    <property type="entry name" value="APC_su10/DOC_dom"/>
</dbReference>
<evidence type="ECO:0000313" key="8">
    <source>
        <dbReference type="EMBL" id="TNN33640.1"/>
    </source>
</evidence>
<dbReference type="InterPro" id="IPR036390">
    <property type="entry name" value="WH_DNA-bd_sf"/>
</dbReference>
<dbReference type="PANTHER" id="PTHR22771">
    <property type="entry name" value="CULLIN AND GALACTOSE-BINDING DOMAIN-CONTAINING"/>
    <property type="match status" value="1"/>
</dbReference>
<protein>
    <submittedName>
        <fullName evidence="8">Cullin-9</fullName>
    </submittedName>
</protein>